<dbReference type="EMBL" id="JAAABM010000024">
    <property type="protein sequence ID" value="KAF7671177.1"/>
    <property type="molecule type" value="Genomic_DNA"/>
</dbReference>
<keyword evidence="6" id="KW-0732">Signal</keyword>
<keyword evidence="4" id="KW-0858">Xylan degradation</keyword>
<feature type="region of interest" description="Disordered" evidence="12">
    <location>
        <begin position="87"/>
        <end position="107"/>
    </location>
</feature>
<dbReference type="Pfam" id="PF07519">
    <property type="entry name" value="Tannase"/>
    <property type="match status" value="1"/>
</dbReference>
<dbReference type="InterPro" id="IPR018306">
    <property type="entry name" value="Phage_T5_Orf172_DNA-bd"/>
</dbReference>
<keyword evidence="7 11" id="KW-0378">Hydrolase</keyword>
<dbReference type="AlphaFoldDB" id="A0A8H7E960"/>
<keyword evidence="9" id="KW-1015">Disulfide bond</keyword>
<feature type="domain" description="Bacteriophage T5 Orf172 DNA-binding" evidence="13">
    <location>
        <begin position="467"/>
        <end position="556"/>
    </location>
</feature>
<evidence type="ECO:0000256" key="3">
    <source>
        <dbReference type="ARBA" id="ARBA00022487"/>
    </source>
</evidence>
<dbReference type="GO" id="GO:0030600">
    <property type="term" value="F:feruloyl esterase activity"/>
    <property type="evidence" value="ECO:0007669"/>
    <property type="project" value="UniProtKB-EC"/>
</dbReference>
<dbReference type="GO" id="GO:0046872">
    <property type="term" value="F:metal ion binding"/>
    <property type="evidence" value="ECO:0007669"/>
    <property type="project" value="UniProtKB-KW"/>
</dbReference>
<dbReference type="PANTHER" id="PTHR33938">
    <property type="entry name" value="FERULOYL ESTERASE B-RELATED"/>
    <property type="match status" value="1"/>
</dbReference>
<evidence type="ECO:0000256" key="8">
    <source>
        <dbReference type="ARBA" id="ARBA00022837"/>
    </source>
</evidence>
<reference evidence="14" key="1">
    <citation type="submission" date="2020-01" db="EMBL/GenBank/DDBJ databases">
        <authorList>
            <person name="Feng Z.H.Z."/>
        </authorList>
    </citation>
    <scope>NUCLEOTIDE SEQUENCE</scope>
    <source>
        <strain evidence="14">CBS107.38</strain>
    </source>
</reference>
<dbReference type="RefSeq" id="XP_038781555.1">
    <property type="nucleotide sequence ID" value="XM_038935785.1"/>
</dbReference>
<evidence type="ECO:0000256" key="1">
    <source>
        <dbReference type="ARBA" id="ARBA00004685"/>
    </source>
</evidence>
<dbReference type="Pfam" id="PF10544">
    <property type="entry name" value="T5orf172"/>
    <property type="match status" value="1"/>
</dbReference>
<dbReference type="SUPFAM" id="SSF53474">
    <property type="entry name" value="alpha/beta-Hydrolases"/>
    <property type="match status" value="1"/>
</dbReference>
<keyword evidence="4" id="KW-0624">Polysaccharide degradation</keyword>
<keyword evidence="4" id="KW-0119">Carbohydrate metabolism</keyword>
<accession>A0A8H7E960</accession>
<protein>
    <recommendedName>
        <fullName evidence="11">Carboxylic ester hydrolase</fullName>
        <ecNumber evidence="11">3.1.1.-</ecNumber>
    </recommendedName>
</protein>
<evidence type="ECO:0000256" key="9">
    <source>
        <dbReference type="ARBA" id="ARBA00023157"/>
    </source>
</evidence>
<proteinExistence type="inferred from homology"/>
<evidence type="ECO:0000259" key="13">
    <source>
        <dbReference type="SMART" id="SM00974"/>
    </source>
</evidence>
<dbReference type="InterPro" id="IPR029058">
    <property type="entry name" value="AB_hydrolase_fold"/>
</dbReference>
<evidence type="ECO:0000256" key="12">
    <source>
        <dbReference type="SAM" id="MobiDB-lite"/>
    </source>
</evidence>
<dbReference type="InterPro" id="IPR011118">
    <property type="entry name" value="Tannase/feruloyl_esterase"/>
</dbReference>
<evidence type="ECO:0000313" key="14">
    <source>
        <dbReference type="EMBL" id="KAF7671177.1"/>
    </source>
</evidence>
<evidence type="ECO:0000256" key="7">
    <source>
        <dbReference type="ARBA" id="ARBA00022801"/>
    </source>
</evidence>
<dbReference type="GeneID" id="62208963"/>
<evidence type="ECO:0000256" key="10">
    <source>
        <dbReference type="ARBA" id="ARBA00034075"/>
    </source>
</evidence>
<sequence>MTSIFQETCIQDDAQRILQRRYITPRKRIADRQPCSSFLSQSTSKEDGHDNLFSWLDSRNLSWLSPVSTVSTASSLASADFLWDSPKTPSGPSDEASSRSILTPLTPPTTFGSSKKLLFTPIPQPSFVPSFAPAAKQPLLEKKDVTLPDDPFFQPKLFRGFTFDLEAISEKSVAGARVKYDFDPSFNFDDNAAVSSRTRSKTAKKTPVTSAIHAAFNGGKTHIEDSRHPDPTPSQVELRTLLEHIVPLDLHARLGKDSGRCSGSLVKDPSDRCKSRLKHGNVLEEVRIVIQKLARAKSQERYRDMFDLIEQLVILVMCGVHRNTALRQPQNKKKPNAKSKLMELDRMFTNLGDIGKDQNHILMQWLHTISDSHASIGHISWLYTTVIAPKPIRQPESATELKPVTKSKLGVPTPATAIQASSSSSFLPYQSERSKKTSVFDAVYQKATAPLGVIAQKRGFVYLFWDKEYFGMVKIGYTKDLAKRLESWNQQCGREHIYHSSTECQVEIPHAHRVEQLVHAELKEYRKRRQCEGCGTMHKEWFDVGQAHVVKVLRKWREWILQEPYVQDKESGEWVLKPEMLDALESTCEPLPREHFTPSYDPEVSAMLRFAYAQLTYAALFATALSSPVDHDSCTSLRHSADYVVSSSRVNVGEVAEISAVAAQNVTETNTASFCRVVGLMPYGPNHTLNFEVWLPENENYNGRYLSVGNGGLAGVIDYQAMATNLNSGFAVGGCDSGHLVSENGPTKPGGYVPFLHSYAQTTAWIRDSIAMFTVPAKAITATFFRYQPRKSYFSGCSTGGAQGYALAQYHPDLFDGIVAGCAGNWYTHLILSFLWNGLHAQKPSAFLAQDLLTFARNAALEKCDNIDGVEDGVIDDPSKCDFEITSLLCRPGQPRVENNTTTCLNETQLATFEAFYNGPGPDIYPGFAKGSESEWLMQEESLYTAYAVPILQNLVFKNLSYDYTTFDFENDVEIVDKIAGPLITAISPRLDAFRARGGKLIASQGWADPFNAPTWPIDQHNEAKAIYGEAQLNDFWRLFMVPGGGHCGPAASYPQVPGKYHSLEALIPWVEDGIAPEYVLATEPSDGSNRTRRLCPYPQHAELEGQNADQYEAYTCVD</sequence>
<dbReference type="Proteomes" id="UP000596902">
    <property type="component" value="Unassembled WGS sequence"/>
</dbReference>
<gene>
    <name evidence="14" type="ORF">GT037_010738</name>
</gene>
<keyword evidence="5" id="KW-0479">Metal-binding</keyword>
<dbReference type="Gene3D" id="3.40.50.1820">
    <property type="entry name" value="alpha/beta hydrolase"/>
    <property type="match status" value="1"/>
</dbReference>
<evidence type="ECO:0000256" key="4">
    <source>
        <dbReference type="ARBA" id="ARBA00022651"/>
    </source>
</evidence>
<evidence type="ECO:0000256" key="6">
    <source>
        <dbReference type="ARBA" id="ARBA00022729"/>
    </source>
</evidence>
<name>A0A8H7E960_9PLEO</name>
<feature type="compositionally biased region" description="Polar residues" evidence="12">
    <location>
        <begin position="98"/>
        <end position="107"/>
    </location>
</feature>
<dbReference type="GO" id="GO:0045493">
    <property type="term" value="P:xylan catabolic process"/>
    <property type="evidence" value="ECO:0007669"/>
    <property type="project" value="UniProtKB-KW"/>
</dbReference>
<evidence type="ECO:0000256" key="2">
    <source>
        <dbReference type="ARBA" id="ARBA00006249"/>
    </source>
</evidence>
<evidence type="ECO:0000256" key="5">
    <source>
        <dbReference type="ARBA" id="ARBA00022723"/>
    </source>
</evidence>
<dbReference type="EC" id="3.1.1.-" evidence="11"/>
<organism evidence="14 15">
    <name type="scientific">Alternaria burnsii</name>
    <dbReference type="NCBI Taxonomy" id="1187904"/>
    <lineage>
        <taxon>Eukaryota</taxon>
        <taxon>Fungi</taxon>
        <taxon>Dikarya</taxon>
        <taxon>Ascomycota</taxon>
        <taxon>Pezizomycotina</taxon>
        <taxon>Dothideomycetes</taxon>
        <taxon>Pleosporomycetidae</taxon>
        <taxon>Pleosporales</taxon>
        <taxon>Pleosporineae</taxon>
        <taxon>Pleosporaceae</taxon>
        <taxon>Alternaria</taxon>
        <taxon>Alternaria sect. Alternaria</taxon>
    </lineage>
</organism>
<keyword evidence="8" id="KW-0106">Calcium</keyword>
<dbReference type="PANTHER" id="PTHR33938:SF15">
    <property type="entry name" value="FERULOYL ESTERASE B-RELATED"/>
    <property type="match status" value="1"/>
</dbReference>
<evidence type="ECO:0000256" key="11">
    <source>
        <dbReference type="RuleBase" id="RU361238"/>
    </source>
</evidence>
<comment type="caution">
    <text evidence="14">The sequence shown here is derived from an EMBL/GenBank/DDBJ whole genome shotgun (WGS) entry which is preliminary data.</text>
</comment>
<dbReference type="SMART" id="SM00974">
    <property type="entry name" value="T5orf172"/>
    <property type="match status" value="1"/>
</dbReference>
<evidence type="ECO:0000313" key="15">
    <source>
        <dbReference type="Proteomes" id="UP000596902"/>
    </source>
</evidence>
<keyword evidence="3" id="KW-0719">Serine esterase</keyword>
<comment type="pathway">
    <text evidence="1">Mycotoxin biosynthesis.</text>
</comment>
<keyword evidence="15" id="KW-1185">Reference proteome</keyword>
<comment type="catalytic activity">
    <reaction evidence="10">
        <text>feruloyl-polysaccharide + H2O = ferulate + polysaccharide.</text>
        <dbReference type="EC" id="3.1.1.73"/>
    </reaction>
</comment>
<reference evidence="14" key="2">
    <citation type="submission" date="2020-08" db="EMBL/GenBank/DDBJ databases">
        <title>Draft Genome Sequence of Cumin Blight Pathogen Alternaria burnsii.</title>
        <authorList>
            <person name="Feng Z."/>
        </authorList>
    </citation>
    <scope>NUCLEOTIDE SEQUENCE</scope>
    <source>
        <strain evidence="14">CBS107.38</strain>
    </source>
</reference>
<comment type="similarity">
    <text evidence="2 11">Belongs to the tannase family.</text>
</comment>